<proteinExistence type="predicted"/>
<keyword evidence="3" id="KW-1185">Reference proteome</keyword>
<accession>A0ABR1VNH5</accession>
<dbReference type="Proteomes" id="UP001446871">
    <property type="component" value="Unassembled WGS sequence"/>
</dbReference>
<organism evidence="2 3">
    <name type="scientific">Apiospora saccharicola</name>
    <dbReference type="NCBI Taxonomy" id="335842"/>
    <lineage>
        <taxon>Eukaryota</taxon>
        <taxon>Fungi</taxon>
        <taxon>Dikarya</taxon>
        <taxon>Ascomycota</taxon>
        <taxon>Pezizomycotina</taxon>
        <taxon>Sordariomycetes</taxon>
        <taxon>Xylariomycetidae</taxon>
        <taxon>Amphisphaeriales</taxon>
        <taxon>Apiosporaceae</taxon>
        <taxon>Apiospora</taxon>
    </lineage>
</organism>
<gene>
    <name evidence="2" type="ORF">PG996_006153</name>
</gene>
<dbReference type="EMBL" id="JAQQWM010000003">
    <property type="protein sequence ID" value="KAK8072805.1"/>
    <property type="molecule type" value="Genomic_DNA"/>
</dbReference>
<comment type="caution">
    <text evidence="2">The sequence shown here is derived from an EMBL/GenBank/DDBJ whole genome shotgun (WGS) entry which is preliminary data.</text>
</comment>
<name>A0ABR1VNH5_9PEZI</name>
<reference evidence="2 3" key="1">
    <citation type="submission" date="2023-01" db="EMBL/GenBank/DDBJ databases">
        <title>Analysis of 21 Apiospora genomes using comparative genomics revels a genus with tremendous synthesis potential of carbohydrate active enzymes and secondary metabolites.</title>
        <authorList>
            <person name="Sorensen T."/>
        </authorList>
    </citation>
    <scope>NUCLEOTIDE SEQUENCE [LARGE SCALE GENOMIC DNA]</scope>
    <source>
        <strain evidence="2 3">CBS 83171</strain>
    </source>
</reference>
<evidence type="ECO:0000313" key="3">
    <source>
        <dbReference type="Proteomes" id="UP001446871"/>
    </source>
</evidence>
<evidence type="ECO:0000256" key="1">
    <source>
        <dbReference type="SAM" id="MobiDB-lite"/>
    </source>
</evidence>
<sequence length="86" mass="9483">MSGYAEYQQLTPASTPGDMTAARSPPVIYWLNASWGITSVSGNFVYKSATGVKITEQKLYNALKDAQRIVGSRRGHRRALEMSCIK</sequence>
<protein>
    <submittedName>
        <fullName evidence="2">Uncharacterized protein</fullName>
    </submittedName>
</protein>
<feature type="region of interest" description="Disordered" evidence="1">
    <location>
        <begin position="1"/>
        <end position="21"/>
    </location>
</feature>
<evidence type="ECO:0000313" key="2">
    <source>
        <dbReference type="EMBL" id="KAK8072805.1"/>
    </source>
</evidence>